<dbReference type="InterPro" id="IPR000531">
    <property type="entry name" value="Beta-barrel_TonB"/>
</dbReference>
<evidence type="ECO:0000256" key="4">
    <source>
        <dbReference type="ARBA" id="ARBA00022452"/>
    </source>
</evidence>
<keyword evidence="12 19" id="KW-0675">Receptor</keyword>
<dbReference type="InterPro" id="IPR012910">
    <property type="entry name" value="Plug_dom"/>
</dbReference>
<evidence type="ECO:0000313" key="19">
    <source>
        <dbReference type="EMBL" id="MBK4215916.1"/>
    </source>
</evidence>
<dbReference type="PANTHER" id="PTHR32552">
    <property type="entry name" value="FERRICHROME IRON RECEPTOR-RELATED"/>
    <property type="match status" value="1"/>
</dbReference>
<dbReference type="Pfam" id="PF07715">
    <property type="entry name" value="Plug"/>
    <property type="match status" value="1"/>
</dbReference>
<evidence type="ECO:0000256" key="10">
    <source>
        <dbReference type="ARBA" id="ARBA00023077"/>
    </source>
</evidence>
<evidence type="ECO:0000256" key="8">
    <source>
        <dbReference type="ARBA" id="ARBA00023004"/>
    </source>
</evidence>
<evidence type="ECO:0000256" key="14">
    <source>
        <dbReference type="PROSITE-ProRule" id="PRU01360"/>
    </source>
</evidence>
<keyword evidence="5" id="KW-0410">Iron transport</keyword>
<keyword evidence="9" id="KW-0406">Ion transport</keyword>
<keyword evidence="4 14" id="KW-1134">Transmembrane beta strand</keyword>
<evidence type="ECO:0000256" key="9">
    <source>
        <dbReference type="ARBA" id="ARBA00023065"/>
    </source>
</evidence>
<keyword evidence="13 14" id="KW-0998">Cell outer membrane</keyword>
<dbReference type="SUPFAM" id="SSF56935">
    <property type="entry name" value="Porins"/>
    <property type="match status" value="1"/>
</dbReference>
<dbReference type="InterPro" id="IPR037066">
    <property type="entry name" value="Plug_dom_sf"/>
</dbReference>
<dbReference type="GO" id="GO:0015891">
    <property type="term" value="P:siderophore transport"/>
    <property type="evidence" value="ECO:0007669"/>
    <property type="project" value="InterPro"/>
</dbReference>
<feature type="chain" id="PRO_5037714020" evidence="16">
    <location>
        <begin position="34"/>
        <end position="729"/>
    </location>
</feature>
<reference evidence="19" key="1">
    <citation type="submission" date="2021-01" db="EMBL/GenBank/DDBJ databases">
        <title>Paracoccus amoyensis sp. nov., isolated from the surface seawater along the coast of Xiamen Island, China.</title>
        <authorList>
            <person name="Lyu L."/>
        </authorList>
    </citation>
    <scope>NUCLEOTIDE SEQUENCE</scope>
    <source>
        <strain evidence="19">MJ17</strain>
    </source>
</reference>
<evidence type="ECO:0000256" key="1">
    <source>
        <dbReference type="ARBA" id="ARBA00004571"/>
    </source>
</evidence>
<name>A0A934SBS8_9RHOB</name>
<gene>
    <name evidence="19" type="ORF">JJJ17_08275</name>
</gene>
<proteinExistence type="inferred from homology"/>
<dbReference type="NCBIfam" id="TIGR01783">
    <property type="entry name" value="TonB-siderophor"/>
    <property type="match status" value="1"/>
</dbReference>
<dbReference type="InterPro" id="IPR010105">
    <property type="entry name" value="TonB_sidphr_rcpt"/>
</dbReference>
<keyword evidence="10 15" id="KW-0798">TonB box</keyword>
<dbReference type="FunFam" id="2.170.130.10:FF:000010">
    <property type="entry name" value="Ferripyoverdine receptor"/>
    <property type="match status" value="1"/>
</dbReference>
<keyword evidence="20" id="KW-1185">Reference proteome</keyword>
<keyword evidence="8" id="KW-0408">Iron</keyword>
<evidence type="ECO:0000256" key="16">
    <source>
        <dbReference type="SAM" id="SignalP"/>
    </source>
</evidence>
<evidence type="ECO:0000256" key="15">
    <source>
        <dbReference type="RuleBase" id="RU003357"/>
    </source>
</evidence>
<dbReference type="CDD" id="cd01347">
    <property type="entry name" value="ligand_gated_channel"/>
    <property type="match status" value="1"/>
</dbReference>
<comment type="subcellular location">
    <subcellularLocation>
        <location evidence="1 14">Cell outer membrane</location>
        <topology evidence="1 14">Multi-pass membrane protein</topology>
    </subcellularLocation>
</comment>
<dbReference type="PROSITE" id="PS52016">
    <property type="entry name" value="TONB_DEPENDENT_REC_3"/>
    <property type="match status" value="1"/>
</dbReference>
<protein>
    <submittedName>
        <fullName evidence="19">TonB-dependent siderophore receptor</fullName>
    </submittedName>
</protein>
<dbReference type="PANTHER" id="PTHR32552:SF74">
    <property type="entry name" value="HYDROXAMATE SIDEROPHORE RECEPTOR FHUE"/>
    <property type="match status" value="1"/>
</dbReference>
<organism evidence="19 20">
    <name type="scientific">Paracoccus caeni</name>
    <dbReference type="NCBI Taxonomy" id="657651"/>
    <lineage>
        <taxon>Bacteria</taxon>
        <taxon>Pseudomonadati</taxon>
        <taxon>Pseudomonadota</taxon>
        <taxon>Alphaproteobacteria</taxon>
        <taxon>Rhodobacterales</taxon>
        <taxon>Paracoccaceae</taxon>
        <taxon>Paracoccus</taxon>
    </lineage>
</organism>
<keyword evidence="7 16" id="KW-0732">Signal</keyword>
<dbReference type="RefSeq" id="WP_200685326.1">
    <property type="nucleotide sequence ID" value="NZ_JAEPRQ010000002.1"/>
</dbReference>
<comment type="similarity">
    <text evidence="2 14 15">Belongs to the TonB-dependent receptor family.</text>
</comment>
<evidence type="ECO:0000313" key="20">
    <source>
        <dbReference type="Proteomes" id="UP000640485"/>
    </source>
</evidence>
<dbReference type="EMBL" id="JAEPRQ010000002">
    <property type="protein sequence ID" value="MBK4215916.1"/>
    <property type="molecule type" value="Genomic_DNA"/>
</dbReference>
<evidence type="ECO:0000256" key="7">
    <source>
        <dbReference type="ARBA" id="ARBA00022729"/>
    </source>
</evidence>
<dbReference type="Gene3D" id="2.170.130.10">
    <property type="entry name" value="TonB-dependent receptor, plug domain"/>
    <property type="match status" value="1"/>
</dbReference>
<dbReference type="AlphaFoldDB" id="A0A934SBS8"/>
<evidence type="ECO:0000256" key="13">
    <source>
        <dbReference type="ARBA" id="ARBA00023237"/>
    </source>
</evidence>
<keyword evidence="11 14" id="KW-0472">Membrane</keyword>
<comment type="caution">
    <text evidence="19">The sequence shown here is derived from an EMBL/GenBank/DDBJ whole genome shotgun (WGS) entry which is preliminary data.</text>
</comment>
<keyword evidence="3 14" id="KW-0813">Transport</keyword>
<dbReference type="InterPro" id="IPR036942">
    <property type="entry name" value="Beta-barrel_TonB_sf"/>
</dbReference>
<dbReference type="GO" id="GO:0009279">
    <property type="term" value="C:cell outer membrane"/>
    <property type="evidence" value="ECO:0007669"/>
    <property type="project" value="UniProtKB-SubCell"/>
</dbReference>
<dbReference type="InterPro" id="IPR039426">
    <property type="entry name" value="TonB-dep_rcpt-like"/>
</dbReference>
<feature type="domain" description="TonB-dependent receptor-like beta-barrel" evidence="17">
    <location>
        <begin position="295"/>
        <end position="698"/>
    </location>
</feature>
<accession>A0A934SBS8</accession>
<dbReference type="GO" id="GO:0038023">
    <property type="term" value="F:signaling receptor activity"/>
    <property type="evidence" value="ECO:0007669"/>
    <property type="project" value="InterPro"/>
</dbReference>
<evidence type="ECO:0000256" key="6">
    <source>
        <dbReference type="ARBA" id="ARBA00022692"/>
    </source>
</evidence>
<keyword evidence="6 14" id="KW-0812">Transmembrane</keyword>
<feature type="domain" description="TonB-dependent receptor plug" evidence="18">
    <location>
        <begin position="82"/>
        <end position="183"/>
    </location>
</feature>
<evidence type="ECO:0000256" key="12">
    <source>
        <dbReference type="ARBA" id="ARBA00023170"/>
    </source>
</evidence>
<sequence>MALHYPASLKARARLTTALVGAGMLALSGPAMAQVAEIVASDPETVVLNTITLTAAPGTTTEGTDSWTSEWMRSATGLVLSQKETPQSTSVITDAQMKDRNITTVAETMEAATGITVQAYESDRINYYSRGFPIDAYQYDGVPVPRDGVWQFGDNNADMALYDHIEIVRGATGLMQGAGEPGASINYIRKRPTEDFQNIASVSLAYPKGARIESDVSGPLNADGTIRGRLVSVVDSRDGVLDGYTKDRYVFFGALEADLTENTLLSAGISYQKTKADGVTWGGLPPFFTDGGLIDWERGASIGTDWTYVDTERTEAYASLEQVFQNGWTGRVVLTHVKNDMDSTLAWISGRPDRETGDGMTGYGTRYDGGYRQTNLNAVLNGDFQAFGREHQFVLGAMASKGEGTYYGYGSGATFPVNIYRLNGNYPAPDLLDDPNYTSESKSRQFAIYGTSKFNLSDDLSVLAGARINWWDGEEGSGGAPTADYKFSGEVTPYLGVTYNITPTYTAYGSVTSIYKPLLLQDRDRQYLPPTYGWNYELGVKADLLGGALTTSAAVFQTDQRDVAQYVEYIEEEFRSVYESIDGTKTRGFELEAAGAINERWNVSGGYTFRISKDRDGTELFTDQPRHTLKIATDYRVPNLFDDKLTVGGAMRWQSDTISMPWDGGSIAVRQGSYAIYDLNASYEISDKAELTLSVNNIFNKKYYATTGFYDTVVYGDNRTAELTLRTRF</sequence>
<dbReference type="Pfam" id="PF00593">
    <property type="entry name" value="TonB_dep_Rec_b-barrel"/>
    <property type="match status" value="1"/>
</dbReference>
<evidence type="ECO:0000256" key="11">
    <source>
        <dbReference type="ARBA" id="ARBA00023136"/>
    </source>
</evidence>
<evidence type="ECO:0000256" key="3">
    <source>
        <dbReference type="ARBA" id="ARBA00022448"/>
    </source>
</evidence>
<dbReference type="GO" id="GO:0015344">
    <property type="term" value="F:siderophore uptake transmembrane transporter activity"/>
    <property type="evidence" value="ECO:0007669"/>
    <property type="project" value="TreeGrafter"/>
</dbReference>
<dbReference type="Gene3D" id="2.40.170.20">
    <property type="entry name" value="TonB-dependent receptor, beta-barrel domain"/>
    <property type="match status" value="1"/>
</dbReference>
<evidence type="ECO:0000259" key="18">
    <source>
        <dbReference type="Pfam" id="PF07715"/>
    </source>
</evidence>
<feature type="signal peptide" evidence="16">
    <location>
        <begin position="1"/>
        <end position="33"/>
    </location>
</feature>
<evidence type="ECO:0000256" key="5">
    <source>
        <dbReference type="ARBA" id="ARBA00022496"/>
    </source>
</evidence>
<dbReference type="Proteomes" id="UP000640485">
    <property type="component" value="Unassembled WGS sequence"/>
</dbReference>
<evidence type="ECO:0000259" key="17">
    <source>
        <dbReference type="Pfam" id="PF00593"/>
    </source>
</evidence>
<evidence type="ECO:0000256" key="2">
    <source>
        <dbReference type="ARBA" id="ARBA00009810"/>
    </source>
</evidence>